<feature type="region of interest" description="Disordered" evidence="2">
    <location>
        <begin position="252"/>
        <end position="279"/>
    </location>
</feature>
<evidence type="ECO:0000259" key="3">
    <source>
        <dbReference type="PROSITE" id="PS50158"/>
    </source>
</evidence>
<feature type="domain" description="CCHC-type" evidence="3">
    <location>
        <begin position="204"/>
        <end position="219"/>
    </location>
</feature>
<dbReference type="PROSITE" id="PS50158">
    <property type="entry name" value="ZF_CCHC"/>
    <property type="match status" value="1"/>
</dbReference>
<dbReference type="InterPro" id="IPR036875">
    <property type="entry name" value="Znf_CCHC_sf"/>
</dbReference>
<evidence type="ECO:0000313" key="4">
    <source>
        <dbReference type="EMBL" id="KAL0302935.1"/>
    </source>
</evidence>
<sequence>MDRFGTSVVLTEEEVGGGTLPASTWEGRSTVESFIVVGCLLTPRAYRFDVLRMTPTNILRPPRRVTMQVFADNRFLLTFNHMVDRDRALDGGPWIFDRNLVILNSVCSDVNPIDVDLNLCTFHVHIHRLPLRMMTRTVAEYIGTRLGEFLESEHAQAHFLTGSKLCIWVRVDIRRPLKWCLIIRSPKGDKLTVSFTYERLPMFCYACGVLGHIAWDCEKYLEGEWGKETDLQYGPWLREVSGVSTLGQALLGGGGSRRPGGGAEMGGGRGYSGGGGGDL</sequence>
<dbReference type="SUPFAM" id="SSF57756">
    <property type="entry name" value="Retrovirus zinc finger-like domains"/>
    <property type="match status" value="1"/>
</dbReference>
<dbReference type="PANTHER" id="PTHR31286">
    <property type="entry name" value="GLYCINE-RICH CELL WALL STRUCTURAL PROTEIN 1.8-LIKE"/>
    <property type="match status" value="1"/>
</dbReference>
<dbReference type="InterPro" id="IPR025836">
    <property type="entry name" value="Zn_knuckle_CX2CX4HX4C"/>
</dbReference>
<protein>
    <recommendedName>
        <fullName evidence="3">CCHC-type domain-containing protein</fullName>
    </recommendedName>
</protein>
<dbReference type="AlphaFoldDB" id="A0AAW2KAR6"/>
<reference evidence="4" key="2">
    <citation type="journal article" date="2024" name="Plant">
        <title>Genomic evolution and insights into agronomic trait innovations of Sesamum species.</title>
        <authorList>
            <person name="Miao H."/>
            <person name="Wang L."/>
            <person name="Qu L."/>
            <person name="Liu H."/>
            <person name="Sun Y."/>
            <person name="Le M."/>
            <person name="Wang Q."/>
            <person name="Wei S."/>
            <person name="Zheng Y."/>
            <person name="Lin W."/>
            <person name="Duan Y."/>
            <person name="Cao H."/>
            <person name="Xiong S."/>
            <person name="Wang X."/>
            <person name="Wei L."/>
            <person name="Li C."/>
            <person name="Ma Q."/>
            <person name="Ju M."/>
            <person name="Zhao R."/>
            <person name="Li G."/>
            <person name="Mu C."/>
            <person name="Tian Q."/>
            <person name="Mei H."/>
            <person name="Zhang T."/>
            <person name="Gao T."/>
            <person name="Zhang H."/>
        </authorList>
    </citation>
    <scope>NUCLEOTIDE SEQUENCE</scope>
    <source>
        <strain evidence="4">G02</strain>
    </source>
</reference>
<organism evidence="4">
    <name type="scientific">Sesamum radiatum</name>
    <name type="common">Black benniseed</name>
    <dbReference type="NCBI Taxonomy" id="300843"/>
    <lineage>
        <taxon>Eukaryota</taxon>
        <taxon>Viridiplantae</taxon>
        <taxon>Streptophyta</taxon>
        <taxon>Embryophyta</taxon>
        <taxon>Tracheophyta</taxon>
        <taxon>Spermatophyta</taxon>
        <taxon>Magnoliopsida</taxon>
        <taxon>eudicotyledons</taxon>
        <taxon>Gunneridae</taxon>
        <taxon>Pentapetalae</taxon>
        <taxon>asterids</taxon>
        <taxon>lamiids</taxon>
        <taxon>Lamiales</taxon>
        <taxon>Pedaliaceae</taxon>
        <taxon>Sesamum</taxon>
    </lineage>
</organism>
<keyword evidence="1" id="KW-0479">Metal-binding</keyword>
<reference evidence="4" key="1">
    <citation type="submission" date="2020-06" db="EMBL/GenBank/DDBJ databases">
        <authorList>
            <person name="Li T."/>
            <person name="Hu X."/>
            <person name="Zhang T."/>
            <person name="Song X."/>
            <person name="Zhang H."/>
            <person name="Dai N."/>
            <person name="Sheng W."/>
            <person name="Hou X."/>
            <person name="Wei L."/>
        </authorList>
    </citation>
    <scope>NUCLEOTIDE SEQUENCE</scope>
    <source>
        <strain evidence="4">G02</strain>
        <tissue evidence="4">Leaf</tissue>
    </source>
</reference>
<dbReference type="InterPro" id="IPR040256">
    <property type="entry name" value="At4g02000-like"/>
</dbReference>
<dbReference type="PANTHER" id="PTHR31286:SF178">
    <property type="entry name" value="DUF4283 DOMAIN-CONTAINING PROTEIN"/>
    <property type="match status" value="1"/>
</dbReference>
<gene>
    <name evidence="4" type="ORF">Sradi_6161600</name>
</gene>
<dbReference type="Pfam" id="PF14392">
    <property type="entry name" value="zf-CCHC_4"/>
    <property type="match status" value="1"/>
</dbReference>
<dbReference type="EMBL" id="JACGWJ010000029">
    <property type="protein sequence ID" value="KAL0302935.1"/>
    <property type="molecule type" value="Genomic_DNA"/>
</dbReference>
<keyword evidence="1" id="KW-0863">Zinc-finger</keyword>
<name>A0AAW2KAR6_SESRA</name>
<dbReference type="GO" id="GO:0008270">
    <property type="term" value="F:zinc ion binding"/>
    <property type="evidence" value="ECO:0007669"/>
    <property type="project" value="UniProtKB-KW"/>
</dbReference>
<evidence type="ECO:0000256" key="2">
    <source>
        <dbReference type="SAM" id="MobiDB-lite"/>
    </source>
</evidence>
<comment type="caution">
    <text evidence="4">The sequence shown here is derived from an EMBL/GenBank/DDBJ whole genome shotgun (WGS) entry which is preliminary data.</text>
</comment>
<dbReference type="GO" id="GO:0003676">
    <property type="term" value="F:nucleic acid binding"/>
    <property type="evidence" value="ECO:0007669"/>
    <property type="project" value="InterPro"/>
</dbReference>
<accession>A0AAW2KAR6</accession>
<keyword evidence="1" id="KW-0862">Zinc</keyword>
<proteinExistence type="predicted"/>
<evidence type="ECO:0000256" key="1">
    <source>
        <dbReference type="PROSITE-ProRule" id="PRU00047"/>
    </source>
</evidence>
<dbReference type="InterPro" id="IPR001878">
    <property type="entry name" value="Znf_CCHC"/>
</dbReference>